<gene>
    <name evidence="1" type="ORF">HD601_002230</name>
</gene>
<accession>A0A7W9GPG5</accession>
<reference evidence="1 2" key="1">
    <citation type="submission" date="2020-08" db="EMBL/GenBank/DDBJ databases">
        <title>Sequencing the genomes of 1000 actinobacteria strains.</title>
        <authorList>
            <person name="Klenk H.-P."/>
        </authorList>
    </citation>
    <scope>NUCLEOTIDE SEQUENCE [LARGE SCALE GENOMIC DNA]</scope>
    <source>
        <strain evidence="1 2">DSM 102122</strain>
    </source>
</reference>
<dbReference type="Proteomes" id="UP000542813">
    <property type="component" value="Unassembled WGS sequence"/>
</dbReference>
<evidence type="ECO:0000313" key="1">
    <source>
        <dbReference type="EMBL" id="MBB5787655.1"/>
    </source>
</evidence>
<comment type="caution">
    <text evidence="1">The sequence shown here is derived from an EMBL/GenBank/DDBJ whole genome shotgun (WGS) entry which is preliminary data.</text>
</comment>
<dbReference type="RefSeq" id="WP_184821864.1">
    <property type="nucleotide sequence ID" value="NZ_JACHMM010000001.1"/>
</dbReference>
<name>A0A7W9GPG5_9ACTN</name>
<dbReference type="AlphaFoldDB" id="A0A7W9GPG5"/>
<organism evidence="1 2">
    <name type="scientific">Jiangella mangrovi</name>
    <dbReference type="NCBI Taxonomy" id="1524084"/>
    <lineage>
        <taxon>Bacteria</taxon>
        <taxon>Bacillati</taxon>
        <taxon>Actinomycetota</taxon>
        <taxon>Actinomycetes</taxon>
        <taxon>Jiangellales</taxon>
        <taxon>Jiangellaceae</taxon>
        <taxon>Jiangella</taxon>
    </lineage>
</organism>
<proteinExistence type="predicted"/>
<protein>
    <submittedName>
        <fullName evidence="1">Uncharacterized protein</fullName>
    </submittedName>
</protein>
<evidence type="ECO:0000313" key="2">
    <source>
        <dbReference type="Proteomes" id="UP000542813"/>
    </source>
</evidence>
<dbReference type="EMBL" id="JACHMM010000001">
    <property type="protein sequence ID" value="MBB5787655.1"/>
    <property type="molecule type" value="Genomic_DNA"/>
</dbReference>
<keyword evidence="2" id="KW-1185">Reference proteome</keyword>
<sequence>MNGPGGVRRAVESLLHAHHDALRSLGGAADAARDRVTRVAEVARQADHPAVRSVGDDVAAVAPGVERAMADLTAATGTVLAREVHALLDLLAVSHHGLDPLPALDLEPLAEPADSRAFVAAFPAGFARSYVATVLADLPGGATTSKAEAAAHPGADQAAIDAARERILAVVAPEHRARVRAWLEHPDCHAVEIHGPQVGDRELELRAGWTRPPDHGTDGADKWRVREDDQKVVSEHSVGIEASRFTSPEAFARPLGVLLDAASRHPDGLDGFLDQHFPAGIAPIFIDADRAGLAPGDATGFRGAGTGTPQAAKDWKKLRNSAMKKDGECLPPVHTVPYDPIQEGSDSGARLIFKKRGTWSMTTYYPTGEPAYDNVRLEELT</sequence>